<keyword evidence="8" id="KW-0031">Aminopeptidase</keyword>
<feature type="domain" description="Peptidase M24" evidence="6">
    <location>
        <begin position="146"/>
        <end position="347"/>
    </location>
</feature>
<dbReference type="InterPro" id="IPR000994">
    <property type="entry name" value="Pept_M24"/>
</dbReference>
<gene>
    <name evidence="8" type="ORF">HR057_05825</name>
</gene>
<dbReference type="SUPFAM" id="SSF53092">
    <property type="entry name" value="Creatinase/prolidase N-terminal domain"/>
    <property type="match status" value="1"/>
</dbReference>
<keyword evidence="9" id="KW-1185">Reference proteome</keyword>
<dbReference type="PANTHER" id="PTHR46112">
    <property type="entry name" value="AMINOPEPTIDASE"/>
    <property type="match status" value="1"/>
</dbReference>
<dbReference type="InterPro" id="IPR050659">
    <property type="entry name" value="Peptidase_M24B"/>
</dbReference>
<dbReference type="FunFam" id="3.90.230.10:FF:000014">
    <property type="entry name" value="Aminopeptidase P family protein"/>
    <property type="match status" value="1"/>
</dbReference>
<keyword evidence="3" id="KW-0479">Metal-binding</keyword>
<dbReference type="InterPro" id="IPR001131">
    <property type="entry name" value="Peptidase_M24B_aminopep-P_CS"/>
</dbReference>
<keyword evidence="4" id="KW-0378">Hydrolase</keyword>
<comment type="similarity">
    <text evidence="2">Belongs to the peptidase M24B family.</text>
</comment>
<organism evidence="8 9">
    <name type="scientific">Calidifontibacillus erzurumensis</name>
    <dbReference type="NCBI Taxonomy" id="2741433"/>
    <lineage>
        <taxon>Bacteria</taxon>
        <taxon>Bacillati</taxon>
        <taxon>Bacillota</taxon>
        <taxon>Bacilli</taxon>
        <taxon>Bacillales</taxon>
        <taxon>Bacillaceae</taxon>
        <taxon>Calidifontibacillus/Schinkia group</taxon>
        <taxon>Calidifontibacillus</taxon>
    </lineage>
</organism>
<dbReference type="InterPro" id="IPR001714">
    <property type="entry name" value="Pept_M24_MAP"/>
</dbReference>
<evidence type="ECO:0000256" key="5">
    <source>
        <dbReference type="ARBA" id="ARBA00023211"/>
    </source>
</evidence>
<protein>
    <submittedName>
        <fullName evidence="8">Aminopeptidase P family protein</fullName>
    </submittedName>
</protein>
<feature type="domain" description="Creatinase N-terminal" evidence="7">
    <location>
        <begin position="4"/>
        <end position="138"/>
    </location>
</feature>
<dbReference type="InterPro" id="IPR029149">
    <property type="entry name" value="Creatin/AminoP/Spt16_N"/>
</dbReference>
<dbReference type="PRINTS" id="PR00599">
    <property type="entry name" value="MAPEPTIDASE"/>
</dbReference>
<proteinExistence type="inferred from homology"/>
<sequence>MQKRISELVKWMKQKDISASLLTSTANIFYISNFYTTPHERVAAIFLFQEEEPFLICPKMETGEAKASGWGFEIIGYSDTDNPWELIQKAFQKRNLNVNTLAIEKEHLNVSRCENLQSIFPNVKFESLEEIMHELRLIKDEKEVSLLREAAKLADLGVEIGISAIKEGRTELEIVAKIEYELKKKGVKDMAFSTMVLTGKKTASPHGSPGLQDIRKGDLVLFDLGVVLDGYCSDITRTVAYYSINEKQKEIYDTVLKAQLAALKECKPGIEIGKIDQVARDIITKAGYGEYFTHRIGHGLGIDVHEYPSMHAANKNLLKEGMAFTIEPGIYVADVGGVRIEDDIIISADGAEVLTNFPKDLQIIK</sequence>
<dbReference type="RefSeq" id="WP_173730589.1">
    <property type="nucleotide sequence ID" value="NZ_JABTTE010000005.1"/>
</dbReference>
<dbReference type="EMBL" id="JABTTE010000005">
    <property type="protein sequence ID" value="NSL51288.1"/>
    <property type="molecule type" value="Genomic_DNA"/>
</dbReference>
<keyword evidence="8" id="KW-0645">Protease</keyword>
<comment type="caution">
    <text evidence="8">The sequence shown here is derived from an EMBL/GenBank/DDBJ whole genome shotgun (WGS) entry which is preliminary data.</text>
</comment>
<comment type="cofactor">
    <cofactor evidence="1">
        <name>Mn(2+)</name>
        <dbReference type="ChEBI" id="CHEBI:29035"/>
    </cofactor>
</comment>
<dbReference type="Proteomes" id="UP000625804">
    <property type="component" value="Unassembled WGS sequence"/>
</dbReference>
<dbReference type="Pfam" id="PF01321">
    <property type="entry name" value="Creatinase_N"/>
    <property type="match status" value="1"/>
</dbReference>
<dbReference type="GO" id="GO:0046872">
    <property type="term" value="F:metal ion binding"/>
    <property type="evidence" value="ECO:0007669"/>
    <property type="project" value="UniProtKB-KW"/>
</dbReference>
<evidence type="ECO:0000313" key="8">
    <source>
        <dbReference type="EMBL" id="NSL51288.1"/>
    </source>
</evidence>
<dbReference type="Gene3D" id="3.40.350.10">
    <property type="entry name" value="Creatinase/prolidase N-terminal domain"/>
    <property type="match status" value="1"/>
</dbReference>
<evidence type="ECO:0000256" key="2">
    <source>
        <dbReference type="ARBA" id="ARBA00008766"/>
    </source>
</evidence>
<dbReference type="AlphaFoldDB" id="A0A8J8GF58"/>
<name>A0A8J8GF58_9BACI</name>
<dbReference type="InterPro" id="IPR036005">
    <property type="entry name" value="Creatinase/aminopeptidase-like"/>
</dbReference>
<keyword evidence="5" id="KW-0464">Manganese</keyword>
<evidence type="ECO:0000256" key="1">
    <source>
        <dbReference type="ARBA" id="ARBA00001936"/>
    </source>
</evidence>
<evidence type="ECO:0000256" key="4">
    <source>
        <dbReference type="ARBA" id="ARBA00022801"/>
    </source>
</evidence>
<evidence type="ECO:0000259" key="6">
    <source>
        <dbReference type="Pfam" id="PF00557"/>
    </source>
</evidence>
<accession>A0A8J8GF58</accession>
<dbReference type="Pfam" id="PF00557">
    <property type="entry name" value="Peptidase_M24"/>
    <property type="match status" value="1"/>
</dbReference>
<dbReference type="SUPFAM" id="SSF55920">
    <property type="entry name" value="Creatinase/aminopeptidase"/>
    <property type="match status" value="1"/>
</dbReference>
<evidence type="ECO:0000313" key="9">
    <source>
        <dbReference type="Proteomes" id="UP000625804"/>
    </source>
</evidence>
<dbReference type="CDD" id="cd01092">
    <property type="entry name" value="APP-like"/>
    <property type="match status" value="1"/>
</dbReference>
<evidence type="ECO:0000256" key="3">
    <source>
        <dbReference type="ARBA" id="ARBA00022723"/>
    </source>
</evidence>
<reference evidence="8" key="1">
    <citation type="submission" date="2020-06" db="EMBL/GenBank/DDBJ databases">
        <title>A novel thermopfilic bacterium from Erzurum, Turkey.</title>
        <authorList>
            <person name="Adiguzel A."/>
            <person name="Ay H."/>
            <person name="Baltaci M.O."/>
        </authorList>
    </citation>
    <scope>NUCLEOTIDE SEQUENCE</scope>
    <source>
        <strain evidence="8">P2</strain>
    </source>
</reference>
<dbReference type="GO" id="GO:0004177">
    <property type="term" value="F:aminopeptidase activity"/>
    <property type="evidence" value="ECO:0007669"/>
    <property type="project" value="UniProtKB-KW"/>
</dbReference>
<dbReference type="InterPro" id="IPR000587">
    <property type="entry name" value="Creatinase_N"/>
</dbReference>
<dbReference type="PANTHER" id="PTHR46112:SF10">
    <property type="entry name" value="DIPEPTIDASE YKVY-RELATED"/>
    <property type="match status" value="1"/>
</dbReference>
<dbReference type="PROSITE" id="PS00491">
    <property type="entry name" value="PROLINE_PEPTIDASE"/>
    <property type="match status" value="1"/>
</dbReference>
<dbReference type="GO" id="GO:0008235">
    <property type="term" value="F:metalloexopeptidase activity"/>
    <property type="evidence" value="ECO:0007669"/>
    <property type="project" value="UniProtKB-ARBA"/>
</dbReference>
<evidence type="ECO:0000259" key="7">
    <source>
        <dbReference type="Pfam" id="PF01321"/>
    </source>
</evidence>
<dbReference type="Gene3D" id="3.90.230.10">
    <property type="entry name" value="Creatinase/methionine aminopeptidase superfamily"/>
    <property type="match status" value="1"/>
</dbReference>